<dbReference type="GO" id="GO:0005886">
    <property type="term" value="C:plasma membrane"/>
    <property type="evidence" value="ECO:0007669"/>
    <property type="project" value="UniProtKB-SubCell"/>
</dbReference>
<feature type="transmembrane region" description="Helical" evidence="8">
    <location>
        <begin position="264"/>
        <end position="283"/>
    </location>
</feature>
<evidence type="ECO:0000259" key="9">
    <source>
        <dbReference type="PROSITE" id="PS50850"/>
    </source>
</evidence>
<comment type="caution">
    <text evidence="8">Lacks conserved residue(s) required for the propagation of feature annotation.</text>
</comment>
<feature type="transmembrane region" description="Helical" evidence="8">
    <location>
        <begin position="92"/>
        <end position="111"/>
    </location>
</feature>
<keyword evidence="5 8" id="KW-0812">Transmembrane</keyword>
<dbReference type="GO" id="GO:1990961">
    <property type="term" value="P:xenobiotic detoxification by transmembrane export across the plasma membrane"/>
    <property type="evidence" value="ECO:0007669"/>
    <property type="project" value="InterPro"/>
</dbReference>
<evidence type="ECO:0000256" key="2">
    <source>
        <dbReference type="ARBA" id="ARBA00006236"/>
    </source>
</evidence>
<feature type="transmembrane region" description="Helical" evidence="8">
    <location>
        <begin position="178"/>
        <end position="196"/>
    </location>
</feature>
<keyword evidence="3 8" id="KW-0813">Transport</keyword>
<organism evidence="10 11">
    <name type="scientific">Latilactobacillus graminis DSM 20719</name>
    <dbReference type="NCBI Taxonomy" id="1423752"/>
    <lineage>
        <taxon>Bacteria</taxon>
        <taxon>Bacillati</taxon>
        <taxon>Bacillota</taxon>
        <taxon>Bacilli</taxon>
        <taxon>Lactobacillales</taxon>
        <taxon>Lactobacillaceae</taxon>
        <taxon>Latilactobacillus</taxon>
    </lineage>
</organism>
<dbReference type="InterPro" id="IPR004812">
    <property type="entry name" value="Efflux_drug-R_Bcr/CmlA"/>
</dbReference>
<dbReference type="NCBIfam" id="TIGR00710">
    <property type="entry name" value="efflux_Bcr_CflA"/>
    <property type="match status" value="1"/>
</dbReference>
<evidence type="ECO:0000256" key="8">
    <source>
        <dbReference type="RuleBase" id="RU365088"/>
    </source>
</evidence>
<gene>
    <name evidence="10" type="ORF">FC90_GL000458</name>
</gene>
<keyword evidence="4 8" id="KW-1003">Cell membrane</keyword>
<feature type="transmembrane region" description="Helical" evidence="8">
    <location>
        <begin position="319"/>
        <end position="343"/>
    </location>
</feature>
<dbReference type="InterPro" id="IPR011701">
    <property type="entry name" value="MFS"/>
</dbReference>
<dbReference type="PROSITE" id="PS50850">
    <property type="entry name" value="MFS"/>
    <property type="match status" value="1"/>
</dbReference>
<keyword evidence="6 8" id="KW-1133">Transmembrane helix</keyword>
<evidence type="ECO:0000313" key="11">
    <source>
        <dbReference type="Proteomes" id="UP000050823"/>
    </source>
</evidence>
<sequence length="406" mass="43480">MAKDVFQQIKLSRSFKMKNVSKKSPSMLLMVVLVGFPQISESIFTPVLPQLSRALQVSAQTAQLTMSIYFIAFAAGVLFWGWLSDQIGRRQAMLLGIGVYLIGNCGLLLAPQFCWLILARLVQAFGASVGSVVTQTIMRESFSGVRGAQVFAKVGAAMALAPALGPLIGGLVQTYFGYRNVFSVLIMMAVAALLYAGASLPETRVVTTGQVNGWHVIKRLLTDRTVWIYGLVISGINGILFSYYAEAPFIFISHFQMSTVQYGWLGMVLAAASIIGAMTTNYGAPKFGAITTAKAGLVGALIGGIGLVVASAANQLWWMVGLIFIVFWGLNTTLPVVLNLALVGYEDVIGTASGLFSFGYYLAISALTYGMSLLHTGSISRLPLYIVMIGGVMALIYGLGIRSKTV</sequence>
<dbReference type="Pfam" id="PF07690">
    <property type="entry name" value="MFS_1"/>
    <property type="match status" value="1"/>
</dbReference>
<dbReference type="GO" id="GO:0042910">
    <property type="term" value="F:xenobiotic transmembrane transporter activity"/>
    <property type="evidence" value="ECO:0007669"/>
    <property type="project" value="InterPro"/>
</dbReference>
<feature type="transmembrane region" description="Helical" evidence="8">
    <location>
        <begin position="382"/>
        <end position="401"/>
    </location>
</feature>
<feature type="domain" description="Major facilitator superfamily (MFS) profile" evidence="9">
    <location>
        <begin position="26"/>
        <end position="406"/>
    </location>
</feature>
<feature type="transmembrane region" description="Helical" evidence="8">
    <location>
        <begin position="355"/>
        <end position="376"/>
    </location>
</feature>
<feature type="transmembrane region" description="Helical" evidence="8">
    <location>
        <begin position="150"/>
        <end position="172"/>
    </location>
</feature>
<evidence type="ECO:0000256" key="6">
    <source>
        <dbReference type="ARBA" id="ARBA00022989"/>
    </source>
</evidence>
<dbReference type="CDD" id="cd17320">
    <property type="entry name" value="MFS_MdfA_MDR_like"/>
    <property type="match status" value="1"/>
</dbReference>
<dbReference type="Proteomes" id="UP000050823">
    <property type="component" value="Unassembled WGS sequence"/>
</dbReference>
<dbReference type="EMBL" id="AYZB01000002">
    <property type="protein sequence ID" value="KRM24321.1"/>
    <property type="molecule type" value="Genomic_DNA"/>
</dbReference>
<dbReference type="InterPro" id="IPR050189">
    <property type="entry name" value="MFS_Efflux_Transporters"/>
</dbReference>
<evidence type="ECO:0000256" key="4">
    <source>
        <dbReference type="ARBA" id="ARBA00022475"/>
    </source>
</evidence>
<dbReference type="PANTHER" id="PTHR43124:SF3">
    <property type="entry name" value="CHLORAMPHENICOL EFFLUX PUMP RV0191"/>
    <property type="match status" value="1"/>
</dbReference>
<evidence type="ECO:0000256" key="3">
    <source>
        <dbReference type="ARBA" id="ARBA00022448"/>
    </source>
</evidence>
<dbReference type="InterPro" id="IPR036259">
    <property type="entry name" value="MFS_trans_sf"/>
</dbReference>
<evidence type="ECO:0000313" key="10">
    <source>
        <dbReference type="EMBL" id="KRM24321.1"/>
    </source>
</evidence>
<dbReference type="PRINTS" id="PR01036">
    <property type="entry name" value="TCRTETB"/>
</dbReference>
<accession>A0AA89I230</accession>
<comment type="caution">
    <text evidence="10">The sequence shown here is derived from an EMBL/GenBank/DDBJ whole genome shotgun (WGS) entry which is preliminary data.</text>
</comment>
<dbReference type="AlphaFoldDB" id="A0AA89I230"/>
<evidence type="ECO:0000256" key="7">
    <source>
        <dbReference type="ARBA" id="ARBA00023136"/>
    </source>
</evidence>
<proteinExistence type="inferred from homology"/>
<reference evidence="10 11" key="1">
    <citation type="journal article" date="2015" name="Genome Announc.">
        <title>Expanding the biotechnology potential of lactobacilli through comparative genomics of 213 strains and associated genera.</title>
        <authorList>
            <person name="Sun Z."/>
            <person name="Harris H.M."/>
            <person name="McCann A."/>
            <person name="Guo C."/>
            <person name="Argimon S."/>
            <person name="Zhang W."/>
            <person name="Yang X."/>
            <person name="Jeffery I.B."/>
            <person name="Cooney J.C."/>
            <person name="Kagawa T.F."/>
            <person name="Liu W."/>
            <person name="Song Y."/>
            <person name="Salvetti E."/>
            <person name="Wrobel A."/>
            <person name="Rasinkangas P."/>
            <person name="Parkhill J."/>
            <person name="Rea M.C."/>
            <person name="O'Sullivan O."/>
            <person name="Ritari J."/>
            <person name="Douillard F.P."/>
            <person name="Paul Ross R."/>
            <person name="Yang R."/>
            <person name="Briner A.E."/>
            <person name="Felis G.E."/>
            <person name="de Vos W.M."/>
            <person name="Barrangou R."/>
            <person name="Klaenhammer T.R."/>
            <person name="Caufield P.W."/>
            <person name="Cui Y."/>
            <person name="Zhang H."/>
            <person name="O'Toole P.W."/>
        </authorList>
    </citation>
    <scope>NUCLEOTIDE SEQUENCE [LARGE SCALE GENOMIC DNA]</scope>
    <source>
        <strain evidence="10 11">DSM 20719</strain>
    </source>
</reference>
<feature type="transmembrane region" description="Helical" evidence="8">
    <location>
        <begin position="295"/>
        <end position="313"/>
    </location>
</feature>
<keyword evidence="7 8" id="KW-0472">Membrane</keyword>
<comment type="similarity">
    <text evidence="2 8">Belongs to the major facilitator superfamily. Bcr/CmlA family.</text>
</comment>
<dbReference type="InterPro" id="IPR020846">
    <property type="entry name" value="MFS_dom"/>
</dbReference>
<evidence type="ECO:0000256" key="1">
    <source>
        <dbReference type="ARBA" id="ARBA00004651"/>
    </source>
</evidence>
<dbReference type="SUPFAM" id="SSF103473">
    <property type="entry name" value="MFS general substrate transporter"/>
    <property type="match status" value="1"/>
</dbReference>
<comment type="subcellular location">
    <subcellularLocation>
        <location evidence="1 8">Cell membrane</location>
        <topology evidence="1 8">Multi-pass membrane protein</topology>
    </subcellularLocation>
</comment>
<dbReference type="PANTHER" id="PTHR43124">
    <property type="entry name" value="PURINE EFFLUX PUMP PBUE"/>
    <property type="match status" value="1"/>
</dbReference>
<protein>
    <recommendedName>
        <fullName evidence="8">Bcr/CflA family efflux transporter</fullName>
    </recommendedName>
</protein>
<feature type="transmembrane region" description="Helical" evidence="8">
    <location>
        <begin position="226"/>
        <end position="244"/>
    </location>
</feature>
<feature type="transmembrane region" description="Helical" evidence="8">
    <location>
        <begin position="64"/>
        <end position="83"/>
    </location>
</feature>
<dbReference type="Gene3D" id="1.20.1720.10">
    <property type="entry name" value="Multidrug resistance protein D"/>
    <property type="match status" value="1"/>
</dbReference>
<name>A0AA89I230_9LACO</name>
<evidence type="ECO:0000256" key="5">
    <source>
        <dbReference type="ARBA" id="ARBA00022692"/>
    </source>
</evidence>